<accession>A0A1I0L4P8</accession>
<gene>
    <name evidence="1" type="ORF">SAMN05443639_11991</name>
</gene>
<organism evidence="1 2">
    <name type="scientific">Stigmatella erecta</name>
    <dbReference type="NCBI Taxonomy" id="83460"/>
    <lineage>
        <taxon>Bacteria</taxon>
        <taxon>Pseudomonadati</taxon>
        <taxon>Myxococcota</taxon>
        <taxon>Myxococcia</taxon>
        <taxon>Myxococcales</taxon>
        <taxon>Cystobacterineae</taxon>
        <taxon>Archangiaceae</taxon>
        <taxon>Stigmatella</taxon>
    </lineage>
</organism>
<evidence type="ECO:0000313" key="2">
    <source>
        <dbReference type="Proteomes" id="UP000199181"/>
    </source>
</evidence>
<dbReference type="AlphaFoldDB" id="A0A1I0L4P8"/>
<dbReference type="RefSeq" id="WP_093525217.1">
    <property type="nucleotide sequence ID" value="NZ_FOIJ01000019.1"/>
</dbReference>
<sequence length="84" mass="9013">MPREVTDAEGIRWSCIQAFAGLGKDAEKTEAARVEGAGNRFHVVCTPSGGAKSVRVELPGHWEKGLPDEALLRAIQEQLARDGA</sequence>
<evidence type="ECO:0000313" key="1">
    <source>
        <dbReference type="EMBL" id="SEU34626.1"/>
    </source>
</evidence>
<protein>
    <submittedName>
        <fullName evidence="1">Uncharacterized protein</fullName>
    </submittedName>
</protein>
<dbReference type="EMBL" id="FOIJ01000019">
    <property type="protein sequence ID" value="SEU34626.1"/>
    <property type="molecule type" value="Genomic_DNA"/>
</dbReference>
<reference evidence="2" key="1">
    <citation type="submission" date="2016-10" db="EMBL/GenBank/DDBJ databases">
        <authorList>
            <person name="Varghese N."/>
            <person name="Submissions S."/>
        </authorList>
    </citation>
    <scope>NUCLEOTIDE SEQUENCE [LARGE SCALE GENOMIC DNA]</scope>
    <source>
        <strain evidence="2">DSM 16858</strain>
    </source>
</reference>
<name>A0A1I0L4P8_9BACT</name>
<keyword evidence="2" id="KW-1185">Reference proteome</keyword>
<dbReference type="Proteomes" id="UP000199181">
    <property type="component" value="Unassembled WGS sequence"/>
</dbReference>
<proteinExistence type="predicted"/>